<name>A0ACD1BHD4_9CLOT</name>
<evidence type="ECO:0000313" key="2">
    <source>
        <dbReference type="Proteomes" id="UP000594603"/>
    </source>
</evidence>
<keyword evidence="2" id="KW-1185">Reference proteome</keyword>
<organism evidence="1 2">
    <name type="scientific">Candidatus Sarcina troglodytae</name>
    <dbReference type="NCBI Taxonomy" id="2726954"/>
    <lineage>
        <taxon>Bacteria</taxon>
        <taxon>Bacillati</taxon>
        <taxon>Bacillota</taxon>
        <taxon>Clostridia</taxon>
        <taxon>Eubacteriales</taxon>
        <taxon>Clostridiaceae</taxon>
        <taxon>Sarcina</taxon>
    </lineage>
</organism>
<geneLocation type="plasmid" evidence="1 2">
    <name>p3</name>
</geneLocation>
<dbReference type="EMBL" id="CP051757">
    <property type="protein sequence ID" value="QPJ86712.1"/>
    <property type="molecule type" value="Genomic_DNA"/>
</dbReference>
<evidence type="ECO:0000313" key="1">
    <source>
        <dbReference type="EMBL" id="QPJ86712.1"/>
    </source>
</evidence>
<accession>A0ACD1BHD4</accession>
<dbReference type="Proteomes" id="UP000594603">
    <property type="component" value="Plasmid p3"/>
</dbReference>
<reference evidence="1" key="1">
    <citation type="submission" date="2020-04" db="EMBL/GenBank/DDBJ databases">
        <title>A novel bacterium ('Candidatus Sarcina troglodytae' sp. nov.) linked to a protracted, uniformly lethal epizootic among sanctuary western chimpanzees (Pan troglodytes verus) in Sierra Leone.</title>
        <authorList>
            <person name="Owens L.A."/>
            <person name="Colitti B."/>
            <person name="Hirji I."/>
            <person name="Pizaro A."/>
            <person name="Jaffe J.E."/>
            <person name="Moittie S."/>
            <person name="Bishop-Lilly K.A."/>
            <person name="Estrella L.A."/>
            <person name="Voegtly L.J."/>
            <person name="Kuhn J.H."/>
            <person name="Suen G."/>
            <person name="Deblois C.L."/>
            <person name="Dunn C."/>
            <person name="Juan-Salles C."/>
            <person name="Goldberg T.L."/>
        </authorList>
    </citation>
    <scope>NUCLEOTIDE SEQUENCE</scope>
    <source>
        <strain evidence="1">JB2</strain>
    </source>
</reference>
<proteinExistence type="predicted"/>
<keyword evidence="1" id="KW-0614">Plasmid</keyword>
<protein>
    <submittedName>
        <fullName evidence="1">DUF2116 family Zn-ribbon domain-containing protein</fullName>
    </submittedName>
</protein>
<sequence length="127" mass="14641">MKCIWCSKELVDNDSNVCSVECENKYNAFKEKVNKNKYKFLLSFPIYMIIFLILIVIEGNSSPNKFPVWAMFWLSFGVGIILTVFPYATPKTNKAIGMQKSIFLCRLFGILAIILALFILVFYFVLV</sequence>
<gene>
    <name evidence="1" type="ORF">HH195_12120</name>
</gene>